<proteinExistence type="predicted"/>
<comment type="caution">
    <text evidence="1">The sequence shown here is derived from an EMBL/GenBank/DDBJ whole genome shotgun (WGS) entry which is preliminary data.</text>
</comment>
<sequence length="265" mass="28468">AGAGVVASLAKRPRKGLSFKTVRSNVRAKIERVLPNGTIVARELPELAREYTTVKVAEDLGKPAWQMKPYLRVEKGQSVERGQWLAADVGPKGIKYSASPVRGKVYRINHGFGMVIIEPLLEELEVRAWLPGKIAEVSDRGCVVAGRGTIVRGIWGLGGETSGTITLGEPGPGSVVVRHFADAALLERLGEAGVAGLVTGGLDLKDMLGAEPPFTIVVIDGFGNQEMRPEVYRLFEAYEGKLGLLDGTTQLRVGVKRPRVILPAI</sequence>
<accession>A0ABV6YQP6</accession>
<protein>
    <submittedName>
        <fullName evidence="1">Uncharacterized protein</fullName>
    </submittedName>
</protein>
<evidence type="ECO:0000313" key="1">
    <source>
        <dbReference type="EMBL" id="MFC1800396.1"/>
    </source>
</evidence>
<organism evidence="1 2">
    <name type="scientific">Eiseniibacteriota bacterium</name>
    <dbReference type="NCBI Taxonomy" id="2212470"/>
    <lineage>
        <taxon>Bacteria</taxon>
        <taxon>Candidatus Eiseniibacteriota</taxon>
    </lineage>
</organism>
<name>A0ABV6YQP6_UNCEI</name>
<reference evidence="1 2" key="1">
    <citation type="submission" date="2024-09" db="EMBL/GenBank/DDBJ databases">
        <authorList>
            <person name="D'Angelo T."/>
        </authorList>
    </citation>
    <scope>NUCLEOTIDE SEQUENCE [LARGE SCALE GENOMIC DNA]</scope>
    <source>
        <strain evidence="1">SAG AM-311-F02</strain>
    </source>
</reference>
<feature type="non-terminal residue" evidence="1">
    <location>
        <position position="1"/>
    </location>
</feature>
<dbReference type="Proteomes" id="UP001594288">
    <property type="component" value="Unassembled WGS sequence"/>
</dbReference>
<dbReference type="EMBL" id="JBHPEI010000146">
    <property type="protein sequence ID" value="MFC1800396.1"/>
    <property type="molecule type" value="Genomic_DNA"/>
</dbReference>
<gene>
    <name evidence="1" type="ORF">ACFL2Z_05790</name>
</gene>
<evidence type="ECO:0000313" key="2">
    <source>
        <dbReference type="Proteomes" id="UP001594288"/>
    </source>
</evidence>
<keyword evidence="2" id="KW-1185">Reference proteome</keyword>